<dbReference type="PROSITE" id="PS00542">
    <property type="entry name" value="COMPLEX1_30K"/>
    <property type="match status" value="1"/>
</dbReference>
<keyword evidence="3" id="KW-0472">Membrane</keyword>
<evidence type="ECO:0000313" key="8">
    <source>
        <dbReference type="EMBL" id="BBL86254.1"/>
    </source>
</evidence>
<comment type="function">
    <text evidence="3">NDH-1 shuttles electrons from NADH, via FMN and iron-sulfur (Fe-S) centers, to quinones in the respiratory chain. The immediate electron acceptor for the enzyme in this species is believed to be ubiquinone. Couples the redox reaction to proton translocation (for every two electrons transferred, four hydrogen ions are translocated across the cytoplasmic membrane), and thus conserves the redox energy in a proton gradient.</text>
</comment>
<proteinExistence type="inferred from homology"/>
<comment type="catalytic activity">
    <reaction evidence="3">
        <text>a quinone + NADH + 5 H(+)(in) = a quinol + NAD(+) + 4 H(+)(out)</text>
        <dbReference type="Rhea" id="RHEA:57888"/>
        <dbReference type="ChEBI" id="CHEBI:15378"/>
        <dbReference type="ChEBI" id="CHEBI:24646"/>
        <dbReference type="ChEBI" id="CHEBI:57540"/>
        <dbReference type="ChEBI" id="CHEBI:57945"/>
        <dbReference type="ChEBI" id="CHEBI:132124"/>
    </reaction>
</comment>
<accession>A0A1L5YC71</accession>
<keyword evidence="2 3" id="KW-0813">Transport</keyword>
<dbReference type="GO" id="GO:0050136">
    <property type="term" value="F:NADH dehydrogenase (quinone) (non-electrogenic) activity"/>
    <property type="evidence" value="ECO:0007669"/>
    <property type="project" value="UniProtKB-UniRule"/>
</dbReference>
<evidence type="ECO:0000313" key="9">
    <source>
        <dbReference type="Proteomes" id="UP000503178"/>
    </source>
</evidence>
<keyword evidence="3 4" id="KW-0520">NAD</keyword>
<comment type="subcellular location">
    <subcellularLocation>
        <location evidence="3">Cell membrane</location>
        <topology evidence="3">Peripheral membrane protein</topology>
        <orientation evidence="3">Cytoplasmic side</orientation>
    </subcellularLocation>
</comment>
<keyword evidence="9" id="KW-1185">Reference proteome</keyword>
<protein>
    <recommendedName>
        <fullName evidence="3">NADH-quinone oxidoreductase subunit C</fullName>
        <ecNumber evidence="3">7.1.1.-</ecNumber>
    </recommendedName>
    <alternativeName>
        <fullName evidence="3">NADH dehydrogenase I subunit C</fullName>
    </alternativeName>
    <alternativeName>
        <fullName evidence="3">NDH-1 subunit C</fullName>
    </alternativeName>
</protein>
<evidence type="ECO:0000313" key="6">
    <source>
        <dbReference type="EMBL" id="APP88274.1"/>
    </source>
</evidence>
<dbReference type="InterPro" id="IPR001268">
    <property type="entry name" value="NADH_UbQ_OxRdtase_30kDa_su"/>
</dbReference>
<keyword evidence="3 4" id="KW-1278">Translocase</keyword>
<evidence type="ECO:0000313" key="7">
    <source>
        <dbReference type="EMBL" id="AQX45041.1"/>
    </source>
</evidence>
<dbReference type="HAMAP" id="MF_01357">
    <property type="entry name" value="NDH1_NuoC"/>
    <property type="match status" value="1"/>
</dbReference>
<organism evidence="6">
    <name type="scientific">Paulinella micropora</name>
    <dbReference type="NCBI Taxonomy" id="1928728"/>
    <lineage>
        <taxon>Eukaryota</taxon>
        <taxon>Sar</taxon>
        <taxon>Rhizaria</taxon>
        <taxon>Cercozoa</taxon>
        <taxon>Imbricatea</taxon>
        <taxon>Silicofilosea</taxon>
        <taxon>Euglyphida</taxon>
        <taxon>Paulinellidae</taxon>
        <taxon>Paulinella</taxon>
    </lineage>
</organism>
<dbReference type="Proteomes" id="UP000503178">
    <property type="component" value="Chromatophore Pltd"/>
</dbReference>
<dbReference type="InterPro" id="IPR020396">
    <property type="entry name" value="NADH_UbQ_OxRdtase_CS"/>
</dbReference>
<comment type="similarity">
    <text evidence="1 3 4">Belongs to the complex I 30 kDa subunit family.</text>
</comment>
<dbReference type="PANTHER" id="PTHR10884:SF14">
    <property type="entry name" value="NADH DEHYDROGENASE [UBIQUINONE] IRON-SULFUR PROTEIN 3, MITOCHONDRIAL"/>
    <property type="match status" value="1"/>
</dbReference>
<reference evidence="6" key="1">
    <citation type="journal article" date="2017" name="Protist">
        <title>Diversity of the Photosynthetic Paulinella Species, with the Description of Paulinella micropora sp. nov. and the Chromatophore Genome Sequence for strain KR01.</title>
        <authorList>
            <person name="Lhee D."/>
            <person name="Yang E.C."/>
            <person name="Kim J.I."/>
            <person name="Nakayama T."/>
            <person name="Zuccarello G."/>
            <person name="Andersen R.A."/>
            <person name="Yoon H.S."/>
        </authorList>
    </citation>
    <scope>NUCLEOTIDE SEQUENCE</scope>
    <source>
        <strain evidence="7">FK01</strain>
        <strain evidence="6">KR01</strain>
    </source>
</reference>
<reference evidence="8 9" key="2">
    <citation type="submission" date="2019-06" db="EMBL/GenBank/DDBJ databases">
        <title>A hidden player of endosymbiotic evolution: DNA virus triggered massive gene transfer.</title>
        <authorList>
            <person name="Matsuo M."/>
            <person name="Katahata A."/>
            <person name="Tachikawa M."/>
            <person name="Minakuchi Y."/>
            <person name="Noguchi H."/>
            <person name="Toyoda A."/>
            <person name="Fujiyama A."/>
            <person name="Suzuki Y."/>
            <person name="Satoh S."/>
            <person name="Nakayama T."/>
            <person name="Kamikawa R."/>
            <person name="Nomura M."/>
            <person name="Inagaki Y."/>
            <person name="Ishida K."/>
            <person name="Obokata J."/>
        </authorList>
    </citation>
    <scope>NUCLEOTIDE SEQUENCE [LARGE SCALE GENOMIC DNA]</scope>
    <source>
        <strain evidence="8 9">MYN1</strain>
    </source>
</reference>
<sequence>MADASVIPISTDQDETTAEKVLTPGPVSQWLTSQALKHEPLAFDILGIEIIGVDPPILPLIARALKTNGFDYLQCQGGYDEGPGGNLVSFYHLIKLSTVVDKYLSSTSVPSNKSLEEVRLKVLLPRNGNLSVPSLYSLFRGADWQERETFDMFGISYDDHPHPKRLLMPEDWKGYPLRKDYIQPDFYEMQMAY</sequence>
<dbReference type="EC" id="7.1.1.-" evidence="3"/>
<feature type="domain" description="NADH:ubiquinone oxidoreductase 30kDa subunit" evidence="5">
    <location>
        <begin position="53"/>
        <end position="183"/>
    </location>
</feature>
<keyword evidence="3" id="KW-0874">Quinone</keyword>
<gene>
    <name evidence="6" type="primary">ndhJ</name>
    <name evidence="8" type="synonym">MYN1_Chr_436</name>
    <name evidence="3" type="synonym">nuoC</name>
    <name evidence="6" type="ORF">PCKR_491</name>
    <name evidence="7" type="ORF">PFK_491</name>
    <name evidence="8" type="ORF">PMYN1_Chma445</name>
</gene>
<dbReference type="SUPFAM" id="SSF143243">
    <property type="entry name" value="Nqo5-like"/>
    <property type="match status" value="1"/>
</dbReference>
<dbReference type="GO" id="GO:0005886">
    <property type="term" value="C:plasma membrane"/>
    <property type="evidence" value="ECO:0007669"/>
    <property type="project" value="UniProtKB-SubCell"/>
</dbReference>
<evidence type="ECO:0000256" key="2">
    <source>
        <dbReference type="ARBA" id="ARBA00022448"/>
    </source>
</evidence>
<keyword evidence="3" id="KW-1003">Cell membrane</keyword>
<geneLocation type="plastid" evidence="6"/>
<comment type="subunit">
    <text evidence="3">NDH-1 is composed of 14 different subunits. Subunits NuoB, C, D, E, F, and G constitute the peripheral sector of the complex.</text>
</comment>
<name>A0A1L5YC71_9EUKA</name>
<dbReference type="GO" id="GO:0008137">
    <property type="term" value="F:NADH dehydrogenase (ubiquinone) activity"/>
    <property type="evidence" value="ECO:0007669"/>
    <property type="project" value="InterPro"/>
</dbReference>
<dbReference type="InterPro" id="IPR037232">
    <property type="entry name" value="NADH_quin_OxRdtase_su_C/D-like"/>
</dbReference>
<dbReference type="InterPro" id="IPR010218">
    <property type="entry name" value="NADH_DH_suC"/>
</dbReference>
<dbReference type="PANTHER" id="PTHR10884">
    <property type="entry name" value="NADH DEHYDROGENASE UBIQUINONE IRON-SULFUR PROTEIN 3"/>
    <property type="match status" value="1"/>
</dbReference>
<dbReference type="Pfam" id="PF00329">
    <property type="entry name" value="Complex1_30kDa"/>
    <property type="match status" value="1"/>
</dbReference>
<evidence type="ECO:0000256" key="3">
    <source>
        <dbReference type="HAMAP-Rule" id="MF_01357"/>
    </source>
</evidence>
<dbReference type="EMBL" id="LC490351">
    <property type="protein sequence ID" value="BBL86254.1"/>
    <property type="molecule type" value="Genomic_DNA"/>
</dbReference>
<dbReference type="GO" id="GO:0048038">
    <property type="term" value="F:quinone binding"/>
    <property type="evidence" value="ECO:0007669"/>
    <property type="project" value="UniProtKB-KW"/>
</dbReference>
<evidence type="ECO:0000256" key="4">
    <source>
        <dbReference type="RuleBase" id="RU003456"/>
    </source>
</evidence>
<keyword evidence="6" id="KW-0934">Plastid</keyword>
<dbReference type="EMBL" id="KX897545">
    <property type="protein sequence ID" value="APP88274.1"/>
    <property type="molecule type" value="Genomic_DNA"/>
</dbReference>
<dbReference type="NCBIfam" id="NF009141">
    <property type="entry name" value="PRK12494.1"/>
    <property type="match status" value="1"/>
</dbReference>
<dbReference type="AlphaFoldDB" id="A0A1L5YC71"/>
<keyword evidence="3" id="KW-0830">Ubiquinone</keyword>
<dbReference type="Gene3D" id="3.30.460.80">
    <property type="entry name" value="NADH:ubiquinone oxidoreductase, 30kDa subunit"/>
    <property type="match status" value="1"/>
</dbReference>
<evidence type="ECO:0000259" key="5">
    <source>
        <dbReference type="Pfam" id="PF00329"/>
    </source>
</evidence>
<evidence type="ECO:0000256" key="1">
    <source>
        <dbReference type="ARBA" id="ARBA00007569"/>
    </source>
</evidence>
<dbReference type="EMBL" id="KY124271">
    <property type="protein sequence ID" value="AQX45041.1"/>
    <property type="molecule type" value="Genomic_DNA"/>
</dbReference>